<evidence type="ECO:0000256" key="4">
    <source>
        <dbReference type="ARBA" id="ARBA00022989"/>
    </source>
</evidence>
<accession>A0A094QB58</accession>
<keyword evidence="2" id="KW-1003">Cell membrane</keyword>
<reference evidence="9" key="1">
    <citation type="submission" date="2014-05" db="EMBL/GenBank/DDBJ databases">
        <title>Key roles for freshwater Actinobacteria revealed by deep metagenomic sequencing.</title>
        <authorList>
            <person name="Ghai R."/>
            <person name="Mizuno C.M."/>
            <person name="Picazo A."/>
            <person name="Camacho A."/>
            <person name="Rodriguez-Valera F."/>
        </authorList>
    </citation>
    <scope>NUCLEOTIDE SEQUENCE</scope>
</reference>
<feature type="compositionally biased region" description="Basic residues" evidence="6">
    <location>
        <begin position="60"/>
        <end position="71"/>
    </location>
</feature>
<proteinExistence type="predicted"/>
<evidence type="ECO:0000313" key="9">
    <source>
        <dbReference type="EMBL" id="KGA20652.1"/>
    </source>
</evidence>
<dbReference type="Pfam" id="PF13396">
    <property type="entry name" value="PLDc_N"/>
    <property type="match status" value="1"/>
</dbReference>
<evidence type="ECO:0000256" key="3">
    <source>
        <dbReference type="ARBA" id="ARBA00022692"/>
    </source>
</evidence>
<keyword evidence="5 7" id="KW-0472">Membrane</keyword>
<dbReference type="AlphaFoldDB" id="A0A094QB58"/>
<evidence type="ECO:0000256" key="7">
    <source>
        <dbReference type="SAM" id="Phobius"/>
    </source>
</evidence>
<keyword evidence="4 7" id="KW-1133">Transmembrane helix</keyword>
<evidence type="ECO:0000256" key="6">
    <source>
        <dbReference type="SAM" id="MobiDB-lite"/>
    </source>
</evidence>
<gene>
    <name evidence="9" type="ORF">GM50_1400</name>
</gene>
<sequence>MLRILLVVAVVALNLYAFILCAQTEQESVKRLPKWAWLLLIALLQPFGAISYLIWGRQRKQGPGRGGRRKVIGPDDDPDFLRNL</sequence>
<name>A0A094QB58_9ZZZZ</name>
<evidence type="ECO:0000256" key="1">
    <source>
        <dbReference type="ARBA" id="ARBA00004651"/>
    </source>
</evidence>
<dbReference type="GO" id="GO:0005886">
    <property type="term" value="C:plasma membrane"/>
    <property type="evidence" value="ECO:0007669"/>
    <property type="project" value="UniProtKB-SubCell"/>
</dbReference>
<dbReference type="InterPro" id="IPR027379">
    <property type="entry name" value="CLS_N"/>
</dbReference>
<evidence type="ECO:0000259" key="8">
    <source>
        <dbReference type="Pfam" id="PF13396"/>
    </source>
</evidence>
<organism evidence="9">
    <name type="scientific">freshwater metagenome</name>
    <dbReference type="NCBI Taxonomy" id="449393"/>
    <lineage>
        <taxon>unclassified sequences</taxon>
        <taxon>metagenomes</taxon>
        <taxon>ecological metagenomes</taxon>
    </lineage>
</organism>
<dbReference type="EMBL" id="JNSK01000002">
    <property type="protein sequence ID" value="KGA20652.1"/>
    <property type="molecule type" value="Genomic_DNA"/>
</dbReference>
<evidence type="ECO:0000256" key="2">
    <source>
        <dbReference type="ARBA" id="ARBA00022475"/>
    </source>
</evidence>
<feature type="domain" description="Cardiolipin synthase N-terminal" evidence="8">
    <location>
        <begin position="12"/>
        <end position="57"/>
    </location>
</feature>
<comment type="subcellular location">
    <subcellularLocation>
        <location evidence="1">Cell membrane</location>
        <topology evidence="1">Multi-pass membrane protein</topology>
    </subcellularLocation>
</comment>
<feature type="transmembrane region" description="Helical" evidence="7">
    <location>
        <begin position="36"/>
        <end position="55"/>
    </location>
</feature>
<keyword evidence="3 7" id="KW-0812">Transmembrane</keyword>
<comment type="caution">
    <text evidence="9">The sequence shown here is derived from an EMBL/GenBank/DDBJ whole genome shotgun (WGS) entry which is preliminary data.</text>
</comment>
<feature type="region of interest" description="Disordered" evidence="6">
    <location>
        <begin position="60"/>
        <end position="84"/>
    </location>
</feature>
<evidence type="ECO:0000256" key="5">
    <source>
        <dbReference type="ARBA" id="ARBA00023136"/>
    </source>
</evidence>
<protein>
    <recommendedName>
        <fullName evidence="8">Cardiolipin synthase N-terminal domain-containing protein</fullName>
    </recommendedName>
</protein>